<dbReference type="FunFam" id="3.10.450.50:FF:000015">
    <property type="entry name" value="Ras GTPase-activating protein-binding protein 2"/>
    <property type="match status" value="1"/>
</dbReference>
<dbReference type="SUPFAM" id="SSF54427">
    <property type="entry name" value="NTF2-like"/>
    <property type="match status" value="1"/>
</dbReference>
<dbReference type="InterPro" id="IPR000504">
    <property type="entry name" value="RRM_dom"/>
</dbReference>
<reference evidence="7" key="1">
    <citation type="submission" date="2021-03" db="EMBL/GenBank/DDBJ databases">
        <title>Chromosome level genome of the anhydrobiotic midge Polypedilum vanderplanki.</title>
        <authorList>
            <person name="Yoshida Y."/>
            <person name="Kikawada T."/>
            <person name="Gusev O."/>
        </authorList>
    </citation>
    <scope>NUCLEOTIDE SEQUENCE</scope>
    <source>
        <strain evidence="7">NIAS01</strain>
        <tissue evidence="7">Whole body or cell culture</tissue>
    </source>
</reference>
<evidence type="ECO:0000256" key="2">
    <source>
        <dbReference type="ARBA" id="ARBA00022884"/>
    </source>
</evidence>
<evidence type="ECO:0000259" key="6">
    <source>
        <dbReference type="PROSITE" id="PS50177"/>
    </source>
</evidence>
<feature type="compositionally biased region" description="Low complexity" evidence="4">
    <location>
        <begin position="153"/>
        <end position="164"/>
    </location>
</feature>
<dbReference type="GO" id="GO:0003729">
    <property type="term" value="F:mRNA binding"/>
    <property type="evidence" value="ECO:0007669"/>
    <property type="project" value="TreeGrafter"/>
</dbReference>
<evidence type="ECO:0000256" key="4">
    <source>
        <dbReference type="SAM" id="MobiDB-lite"/>
    </source>
</evidence>
<keyword evidence="2 3" id="KW-0694">RNA-binding</keyword>
<feature type="compositionally biased region" description="Low complexity" evidence="4">
    <location>
        <begin position="380"/>
        <end position="392"/>
    </location>
</feature>
<dbReference type="PANTHER" id="PTHR10693">
    <property type="entry name" value="RAS GTPASE-ACTIVATING PROTEIN-BINDING PROTEIN"/>
    <property type="match status" value="1"/>
</dbReference>
<dbReference type="InterPro" id="IPR002075">
    <property type="entry name" value="NTF2_dom"/>
</dbReference>
<dbReference type="OrthoDB" id="339151at2759"/>
<evidence type="ECO:0000313" key="7">
    <source>
        <dbReference type="EMBL" id="KAG5671450.1"/>
    </source>
</evidence>
<dbReference type="GO" id="GO:0010494">
    <property type="term" value="C:cytoplasmic stress granule"/>
    <property type="evidence" value="ECO:0007669"/>
    <property type="project" value="UniProtKB-SubCell"/>
</dbReference>
<evidence type="ECO:0000259" key="5">
    <source>
        <dbReference type="PROSITE" id="PS50102"/>
    </source>
</evidence>
<dbReference type="Pfam" id="PF00076">
    <property type="entry name" value="RRM_1"/>
    <property type="match status" value="1"/>
</dbReference>
<feature type="region of interest" description="Disordered" evidence="4">
    <location>
        <begin position="143"/>
        <end position="164"/>
    </location>
</feature>
<dbReference type="Pfam" id="PF02136">
    <property type="entry name" value="NTF2"/>
    <property type="match status" value="1"/>
</dbReference>
<evidence type="ECO:0000256" key="3">
    <source>
        <dbReference type="PROSITE-ProRule" id="PRU00176"/>
    </source>
</evidence>
<sequence length="598" mass="65782">MVMEAAIPSPLVVGREFVRQYYTLLHNSPDHLHRFYNQHSSFTHSGLDIDPSKEFDGLVIGQKNIHDKIQQMNFRDCHAKISHVDAQATLGDGVVVQVFGELSNDGHQMRRFTQTFVLACQSPKKYYVHNDIFRYHDIYNEEDEQREEHEGTESSTTPNNTSTDGTATILVQPNVYYPSAPASVIVSNQQQPQLVPAGFTVAVPAGTAAQVNGVIHEEMLKNIATQTSQQAPPPQIIPAVAAAPAQTQVLTIPMAPVPAAAMQPIPVEPVVANVAPEVVSVQTSTTPIVNEVMQFDGNQSNEDESDALDNSKESEQASEEPVSLAPKDASPVPPIIMTASTTPSAPKNWANLVKAGPGIGYSPQPEVTTMQTQSFVSITQQQQQQAQQQKQAETYGNVDRRQAPPPRDRDQRERRVSSNVNNDSSCQLFLGNLPTSATEEELRQMFSVFGKIADLRIHTKQPAKPGGRPVPNYGFITFEDPQSAIKLQDAQPIFYPVLNDKSGQKINIEHKIRKNADGQGNMNRSQTNGGQNMDRDRGRNNNPGGGGMNRNGSGGRSDRRDDRRDGGNRQQFNRSDRMGQNRTTNGNTAGNTYTNSRR</sequence>
<accession>A0A9J6BNU6</accession>
<feature type="domain" description="RRM" evidence="5">
    <location>
        <begin position="426"/>
        <end position="513"/>
    </location>
</feature>
<feature type="region of interest" description="Disordered" evidence="4">
    <location>
        <begin position="512"/>
        <end position="598"/>
    </location>
</feature>
<feature type="compositionally biased region" description="Basic and acidic residues" evidence="4">
    <location>
        <begin position="398"/>
        <end position="416"/>
    </location>
</feature>
<comment type="subcellular location">
    <subcellularLocation>
        <location evidence="1">Cytoplasm</location>
        <location evidence="1">Stress granule</location>
    </subcellularLocation>
</comment>
<dbReference type="PANTHER" id="PTHR10693:SF20">
    <property type="entry name" value="AT27578P"/>
    <property type="match status" value="1"/>
</dbReference>
<feature type="region of interest" description="Disordered" evidence="4">
    <location>
        <begin position="296"/>
        <end position="349"/>
    </location>
</feature>
<evidence type="ECO:0000313" key="8">
    <source>
        <dbReference type="Proteomes" id="UP001107558"/>
    </source>
</evidence>
<dbReference type="GO" id="GO:1990904">
    <property type="term" value="C:ribonucleoprotein complex"/>
    <property type="evidence" value="ECO:0007669"/>
    <property type="project" value="TreeGrafter"/>
</dbReference>
<dbReference type="Gene3D" id="3.30.70.330">
    <property type="match status" value="1"/>
</dbReference>
<feature type="region of interest" description="Disordered" evidence="4">
    <location>
        <begin position="374"/>
        <end position="427"/>
    </location>
</feature>
<dbReference type="GO" id="GO:0005829">
    <property type="term" value="C:cytosol"/>
    <property type="evidence" value="ECO:0007669"/>
    <property type="project" value="TreeGrafter"/>
</dbReference>
<feature type="compositionally biased region" description="Low complexity" evidence="4">
    <location>
        <begin position="580"/>
        <end position="598"/>
    </location>
</feature>
<dbReference type="InterPro" id="IPR018222">
    <property type="entry name" value="Nuclear_transport_factor_2_euk"/>
</dbReference>
<dbReference type="InterPro" id="IPR032710">
    <property type="entry name" value="NTF2-like_dom_sf"/>
</dbReference>
<dbReference type="Gene3D" id="3.10.450.50">
    <property type="match status" value="1"/>
</dbReference>
<feature type="compositionally biased region" description="Polar residues" evidence="4">
    <location>
        <begin position="518"/>
        <end position="527"/>
    </location>
</feature>
<evidence type="ECO:0000256" key="1">
    <source>
        <dbReference type="ARBA" id="ARBA00004210"/>
    </source>
</evidence>
<feature type="compositionally biased region" description="Gly residues" evidence="4">
    <location>
        <begin position="543"/>
        <end position="555"/>
    </location>
</feature>
<feature type="compositionally biased region" description="Basic and acidic residues" evidence="4">
    <location>
        <begin position="556"/>
        <end position="567"/>
    </location>
</feature>
<keyword evidence="8" id="KW-1185">Reference proteome</keyword>
<feature type="domain" description="NTF2" evidence="6">
    <location>
        <begin position="13"/>
        <end position="135"/>
    </location>
</feature>
<name>A0A9J6BNU6_POLVA</name>
<dbReference type="EMBL" id="JADBJN010000003">
    <property type="protein sequence ID" value="KAG5671450.1"/>
    <property type="molecule type" value="Genomic_DNA"/>
</dbReference>
<organism evidence="7 8">
    <name type="scientific">Polypedilum vanderplanki</name>
    <name type="common">Sleeping chironomid midge</name>
    <dbReference type="NCBI Taxonomy" id="319348"/>
    <lineage>
        <taxon>Eukaryota</taxon>
        <taxon>Metazoa</taxon>
        <taxon>Ecdysozoa</taxon>
        <taxon>Arthropoda</taxon>
        <taxon>Hexapoda</taxon>
        <taxon>Insecta</taxon>
        <taxon>Pterygota</taxon>
        <taxon>Neoptera</taxon>
        <taxon>Endopterygota</taxon>
        <taxon>Diptera</taxon>
        <taxon>Nematocera</taxon>
        <taxon>Chironomoidea</taxon>
        <taxon>Chironomidae</taxon>
        <taxon>Chironominae</taxon>
        <taxon>Polypedilum</taxon>
        <taxon>Polypedilum</taxon>
    </lineage>
</organism>
<dbReference type="CDD" id="cd00780">
    <property type="entry name" value="NTF2"/>
    <property type="match status" value="1"/>
</dbReference>
<dbReference type="InterPro" id="IPR012677">
    <property type="entry name" value="Nucleotide-bd_a/b_plait_sf"/>
</dbReference>
<protein>
    <submittedName>
        <fullName evidence="7">Uncharacterized protein</fullName>
    </submittedName>
</protein>
<proteinExistence type="predicted"/>
<dbReference type="SUPFAM" id="SSF54928">
    <property type="entry name" value="RNA-binding domain, RBD"/>
    <property type="match status" value="1"/>
</dbReference>
<gene>
    <name evidence="7" type="ORF">PVAND_001646</name>
</gene>
<dbReference type="InterPro" id="IPR035979">
    <property type="entry name" value="RBD_domain_sf"/>
</dbReference>
<dbReference type="PROSITE" id="PS50102">
    <property type="entry name" value="RRM"/>
    <property type="match status" value="1"/>
</dbReference>
<comment type="caution">
    <text evidence="7">The sequence shown here is derived from an EMBL/GenBank/DDBJ whole genome shotgun (WGS) entry which is preliminary data.</text>
</comment>
<dbReference type="PROSITE" id="PS50177">
    <property type="entry name" value="NTF2_DOMAIN"/>
    <property type="match status" value="1"/>
</dbReference>
<dbReference type="Proteomes" id="UP001107558">
    <property type="component" value="Chromosome 3"/>
</dbReference>
<dbReference type="SMART" id="SM00360">
    <property type="entry name" value="RRM"/>
    <property type="match status" value="1"/>
</dbReference>
<dbReference type="InterPro" id="IPR039539">
    <property type="entry name" value="Ras_GTPase_bind_prot"/>
</dbReference>
<dbReference type="AlphaFoldDB" id="A0A9J6BNU6"/>